<reference evidence="2" key="1">
    <citation type="submission" date="2012-03" db="EMBL/GenBank/DDBJ databases">
        <title>Functional metagenomics reveals considerable lignocellulase gene clusters in the gut microbiome of a wood-feeding higher termite.</title>
        <authorList>
            <person name="Liu N."/>
        </authorList>
    </citation>
    <scope>NUCLEOTIDE SEQUENCE</scope>
</reference>
<organism evidence="2">
    <name type="scientific">uncultured bacterium contig00055</name>
    <dbReference type="NCBI Taxonomy" id="1181539"/>
    <lineage>
        <taxon>Bacteria</taxon>
        <taxon>environmental samples</taxon>
    </lineage>
</organism>
<evidence type="ECO:0000256" key="1">
    <source>
        <dbReference type="SAM" id="Phobius"/>
    </source>
</evidence>
<sequence length="54" mass="6051">MCHDTEGENVLPVLPAKFRLDMLGRTLLAWLLIASGSFISISIMRHTTQPAERL</sequence>
<proteinExistence type="predicted"/>
<dbReference type="EMBL" id="JQ844235">
    <property type="protein sequence ID" value="AGS53510.1"/>
    <property type="molecule type" value="Genomic_DNA"/>
</dbReference>
<evidence type="ECO:0000313" key="2">
    <source>
        <dbReference type="EMBL" id="AGS53510.1"/>
    </source>
</evidence>
<feature type="transmembrane region" description="Helical" evidence="1">
    <location>
        <begin position="27"/>
        <end position="44"/>
    </location>
</feature>
<keyword evidence="1" id="KW-0812">Transmembrane</keyword>
<accession>A0A806KKA1</accession>
<keyword evidence="1" id="KW-0472">Membrane</keyword>
<protein>
    <submittedName>
        <fullName evidence="2">Uncharacterized protein</fullName>
    </submittedName>
</protein>
<keyword evidence="1" id="KW-1133">Transmembrane helix</keyword>
<name>A0A806KKA1_9BACT</name>
<dbReference type="AlphaFoldDB" id="A0A806KKA1"/>